<keyword evidence="1" id="KW-0812">Transmembrane</keyword>
<dbReference type="Proteomes" id="UP000008281">
    <property type="component" value="Unassembled WGS sequence"/>
</dbReference>
<dbReference type="Pfam" id="PF05050">
    <property type="entry name" value="Methyltransf_21"/>
    <property type="match status" value="1"/>
</dbReference>
<keyword evidence="4" id="KW-1185">Reference proteome</keyword>
<keyword evidence="1" id="KW-1133">Transmembrane helix</keyword>
<gene>
    <name evidence="3" type="ORF">CRE_19669</name>
</gene>
<name>E3MD86_CAERE</name>
<dbReference type="InterPro" id="IPR006342">
    <property type="entry name" value="FkbM_mtfrase"/>
</dbReference>
<dbReference type="PANTHER" id="PTHR22989:SF3">
    <property type="entry name" value="METHYLTRANSFERASE FKBM DOMAIN-CONTAINING PROTEIN"/>
    <property type="match status" value="1"/>
</dbReference>
<keyword evidence="1" id="KW-0472">Membrane</keyword>
<dbReference type="RefSeq" id="XP_003105902.2">
    <property type="nucleotide sequence ID" value="XM_003105854.2"/>
</dbReference>
<dbReference type="GeneID" id="9807210"/>
<feature type="domain" description="Methyltransferase FkbM" evidence="2">
    <location>
        <begin position="91"/>
        <end position="299"/>
    </location>
</feature>
<dbReference type="STRING" id="31234.E3MD86"/>
<evidence type="ECO:0000313" key="3">
    <source>
        <dbReference type="EMBL" id="EFO98910.1"/>
    </source>
</evidence>
<evidence type="ECO:0000256" key="1">
    <source>
        <dbReference type="SAM" id="Phobius"/>
    </source>
</evidence>
<dbReference type="HOGENOM" id="CLU_054633_1_0_1"/>
<dbReference type="OrthoDB" id="5774161at2759"/>
<accession>E3MD86</accession>
<feature type="transmembrane region" description="Helical" evidence="1">
    <location>
        <begin position="23"/>
        <end position="41"/>
    </location>
</feature>
<evidence type="ECO:0000259" key="2">
    <source>
        <dbReference type="Pfam" id="PF05050"/>
    </source>
</evidence>
<dbReference type="PANTHER" id="PTHR22989">
    <property type="entry name" value="UNCHARACTERIZED DUF13 C.ELEGANS"/>
    <property type="match status" value="1"/>
</dbReference>
<evidence type="ECO:0000313" key="4">
    <source>
        <dbReference type="Proteomes" id="UP000008281"/>
    </source>
</evidence>
<organism evidence="4">
    <name type="scientific">Caenorhabditis remanei</name>
    <name type="common">Caenorhabditis vulgaris</name>
    <dbReference type="NCBI Taxonomy" id="31234"/>
    <lineage>
        <taxon>Eukaryota</taxon>
        <taxon>Metazoa</taxon>
        <taxon>Ecdysozoa</taxon>
        <taxon>Nematoda</taxon>
        <taxon>Chromadorea</taxon>
        <taxon>Rhabditida</taxon>
        <taxon>Rhabditina</taxon>
        <taxon>Rhabditomorpha</taxon>
        <taxon>Rhabditoidea</taxon>
        <taxon>Rhabditidae</taxon>
        <taxon>Peloderinae</taxon>
        <taxon>Caenorhabditis</taxon>
    </lineage>
</organism>
<dbReference type="AlphaFoldDB" id="E3MD86"/>
<proteinExistence type="predicted"/>
<dbReference type="KEGG" id="crq:GCK72_017030"/>
<sequence length="332" mass="37966">MSSVSYVLLDGDFRLSSRSASKYLLVLLMLVGSLFVALPYIQDSTEITSSVEEVVEEVALPLPAYIEPGSVSPVFEAFYNCVRPKLAPLAGSYEEFWFSFVNLTKECDDLEAYNAIDLRPAPNRDEVKHVAYPRKIDDLTMVTFGIGHDVSAEIKLKEMYPTFEFYGVDPSSYINQNLYEKDLGGKYFEYAISGHGGMLNSRVFRKGGYREEVTKTIGADVFFTEIVQKKKIDALWIDVEGHEYPILNQLHHNGALDKKGVVVCQINVEMHKDTFKEGQGETKKFHDFVWKVLEDRRYVMLKPVFVRYMAKRFIRTFIVNVADKECTDLFLS</sequence>
<reference evidence="3" key="1">
    <citation type="submission" date="2007-07" db="EMBL/GenBank/DDBJ databases">
        <title>PCAP assembly of the Caenorhabditis remanei genome.</title>
        <authorList>
            <consortium name="The Caenorhabditis remanei Sequencing Consortium"/>
            <person name="Wilson R.K."/>
        </authorList>
    </citation>
    <scope>NUCLEOTIDE SEQUENCE [LARGE SCALE GENOMIC DNA]</scope>
    <source>
        <strain evidence="3">PB4641</strain>
    </source>
</reference>
<dbReference type="EMBL" id="DS268436">
    <property type="protein sequence ID" value="EFO98910.1"/>
    <property type="molecule type" value="Genomic_DNA"/>
</dbReference>
<dbReference type="InParanoid" id="E3MD86"/>
<dbReference type="CTD" id="9807210"/>
<protein>
    <recommendedName>
        <fullName evidence="2">Methyltransferase FkbM domain-containing protein</fullName>
    </recommendedName>
</protein>